<evidence type="ECO:0000313" key="2">
    <source>
        <dbReference type="WBParaSite" id="sdigi.contig2.g299.t1"/>
    </source>
</evidence>
<keyword evidence="1" id="KW-1185">Reference proteome</keyword>
<organism evidence="1 2">
    <name type="scientific">Setaria digitata</name>
    <dbReference type="NCBI Taxonomy" id="48799"/>
    <lineage>
        <taxon>Eukaryota</taxon>
        <taxon>Metazoa</taxon>
        <taxon>Ecdysozoa</taxon>
        <taxon>Nematoda</taxon>
        <taxon>Chromadorea</taxon>
        <taxon>Rhabditida</taxon>
        <taxon>Spirurina</taxon>
        <taxon>Spiruromorpha</taxon>
        <taxon>Filarioidea</taxon>
        <taxon>Setariidae</taxon>
        <taxon>Setaria</taxon>
    </lineage>
</organism>
<accession>A0A915PQY2</accession>
<name>A0A915PQY2_9BILA</name>
<dbReference type="Proteomes" id="UP000887581">
    <property type="component" value="Unplaced"/>
</dbReference>
<dbReference type="AlphaFoldDB" id="A0A915PQY2"/>
<sequence>MFRKLETVLPPSESVVGSSVDKNTLFNCCGKVEECKVVEIYFDPLVMHTISLLQYRRKLNCYRVRMGPPPSLPAFNPLKLNLPNSEDMANEFSEEDVQMLLRKAIAVLAAHLEMESSMVYLISRIVAARIKRMCLNLNLSHHRRVEGRETAFPSALMHALRLENIRNVTELQEFYKNRVVFYHDRIFLSCTKKYEKAAEKFAPFQAKKINCFESEASLKCS</sequence>
<proteinExistence type="predicted"/>
<reference evidence="2" key="1">
    <citation type="submission" date="2022-11" db="UniProtKB">
        <authorList>
            <consortium name="WormBaseParasite"/>
        </authorList>
    </citation>
    <scope>IDENTIFICATION</scope>
</reference>
<protein>
    <submittedName>
        <fullName evidence="2">Uncharacterized protein</fullName>
    </submittedName>
</protein>
<dbReference type="WBParaSite" id="sdigi.contig2.g299.t1">
    <property type="protein sequence ID" value="sdigi.contig2.g299.t1"/>
    <property type="gene ID" value="sdigi.contig2.g299"/>
</dbReference>
<evidence type="ECO:0000313" key="1">
    <source>
        <dbReference type="Proteomes" id="UP000887581"/>
    </source>
</evidence>